<dbReference type="PROSITE" id="PS50240">
    <property type="entry name" value="TRYPSIN_DOM"/>
    <property type="match status" value="1"/>
</dbReference>
<dbReference type="GO" id="GO:0004252">
    <property type="term" value="F:serine-type endopeptidase activity"/>
    <property type="evidence" value="ECO:0007669"/>
    <property type="project" value="InterPro"/>
</dbReference>
<dbReference type="InParanoid" id="A0A1S4F173"/>
<gene>
    <name evidence="10" type="primary">5574111</name>
</gene>
<dbReference type="Proteomes" id="UP000008820">
    <property type="component" value="Chromosome 2"/>
</dbReference>
<evidence type="ECO:0000256" key="2">
    <source>
        <dbReference type="ARBA" id="ARBA00022525"/>
    </source>
</evidence>
<evidence type="ECO:0000256" key="4">
    <source>
        <dbReference type="ARBA" id="ARBA00022729"/>
    </source>
</evidence>
<reference evidence="10 11" key="1">
    <citation type="submission" date="2017-06" db="EMBL/GenBank/DDBJ databases">
        <title>Aedes aegypti genome working group (AGWG) sequencing and assembly.</title>
        <authorList>
            <consortium name="Aedes aegypti Genome Working Group (AGWG)"/>
            <person name="Matthews B.J."/>
        </authorList>
    </citation>
    <scope>NUCLEOTIDE SEQUENCE [LARGE SCALE GENOMIC DNA]</scope>
    <source>
        <strain evidence="10 11">LVP_AGWG</strain>
    </source>
</reference>
<keyword evidence="5" id="KW-0378">Hydrolase</keyword>
<comment type="similarity">
    <text evidence="9">Belongs to the peptidase S1 family. CLIP subfamily.</text>
</comment>
<dbReference type="VEuPathDB" id="VectorBase:AAEL002276"/>
<dbReference type="InterPro" id="IPR001314">
    <property type="entry name" value="Peptidase_S1A"/>
</dbReference>
<dbReference type="SUPFAM" id="SSF50494">
    <property type="entry name" value="Trypsin-like serine proteases"/>
    <property type="match status" value="1"/>
</dbReference>
<dbReference type="AlphaFoldDB" id="A0A1S4F173"/>
<dbReference type="Pfam" id="PF00089">
    <property type="entry name" value="Trypsin"/>
    <property type="match status" value="1"/>
</dbReference>
<keyword evidence="4" id="KW-0732">Signal</keyword>
<dbReference type="InterPro" id="IPR001254">
    <property type="entry name" value="Trypsin_dom"/>
</dbReference>
<dbReference type="GO" id="GO:0006508">
    <property type="term" value="P:proteolysis"/>
    <property type="evidence" value="ECO:0007669"/>
    <property type="project" value="UniProtKB-KW"/>
</dbReference>
<keyword evidence="11" id="KW-1185">Reference proteome</keyword>
<evidence type="ECO:0000256" key="1">
    <source>
        <dbReference type="ARBA" id="ARBA00004613"/>
    </source>
</evidence>
<proteinExistence type="inferred from homology"/>
<evidence type="ECO:0000313" key="10">
    <source>
        <dbReference type="EnsemblMetazoa" id="AAEL002276-PA"/>
    </source>
</evidence>
<evidence type="ECO:0000313" key="11">
    <source>
        <dbReference type="Proteomes" id="UP000008820"/>
    </source>
</evidence>
<dbReference type="InterPro" id="IPR009003">
    <property type="entry name" value="Peptidase_S1_PA"/>
</dbReference>
<keyword evidence="2" id="KW-0964">Secreted</keyword>
<reference evidence="10" key="2">
    <citation type="submission" date="2020-05" db="UniProtKB">
        <authorList>
            <consortium name="EnsemblMetazoa"/>
        </authorList>
    </citation>
    <scope>IDENTIFICATION</scope>
    <source>
        <strain evidence="10">LVP_AGWG</strain>
    </source>
</reference>
<keyword evidence="3" id="KW-0645">Protease</keyword>
<keyword evidence="6" id="KW-0720">Serine protease</keyword>
<evidence type="ECO:0000256" key="7">
    <source>
        <dbReference type="ARBA" id="ARBA00023145"/>
    </source>
</evidence>
<dbReference type="PANTHER" id="PTHR24252">
    <property type="entry name" value="ACROSIN-RELATED"/>
    <property type="match status" value="1"/>
</dbReference>
<organism evidence="10 11">
    <name type="scientific">Aedes aegypti</name>
    <name type="common">Yellowfever mosquito</name>
    <name type="synonym">Culex aegypti</name>
    <dbReference type="NCBI Taxonomy" id="7159"/>
    <lineage>
        <taxon>Eukaryota</taxon>
        <taxon>Metazoa</taxon>
        <taxon>Ecdysozoa</taxon>
        <taxon>Arthropoda</taxon>
        <taxon>Hexapoda</taxon>
        <taxon>Insecta</taxon>
        <taxon>Pterygota</taxon>
        <taxon>Neoptera</taxon>
        <taxon>Endopterygota</taxon>
        <taxon>Diptera</taxon>
        <taxon>Nematocera</taxon>
        <taxon>Culicoidea</taxon>
        <taxon>Culicidae</taxon>
        <taxon>Culicinae</taxon>
        <taxon>Aedini</taxon>
        <taxon>Aedes</taxon>
        <taxon>Stegomyia</taxon>
    </lineage>
</organism>
<dbReference type="EnsemblMetazoa" id="AAEL002276-RA">
    <property type="protein sequence ID" value="AAEL002276-PA"/>
    <property type="gene ID" value="AAEL002276"/>
</dbReference>
<dbReference type="PANTHER" id="PTHR24252:SF7">
    <property type="entry name" value="HYALIN"/>
    <property type="match status" value="1"/>
</dbReference>
<keyword evidence="8" id="KW-1015">Disulfide bond</keyword>
<dbReference type="OrthoDB" id="7215686at2759"/>
<sequence>MKGVVLVLALLLPIVCPHYAALVRTRKPHKHKECGIRKISTQALIVQGSDTVPGEWPWHVAVYHVSDRGRTREYKCGGTLINRSFVLTTASCARYGVDKPEGAILVELGQHNLRESFAQTQQFPVIRAIVHESYQQGEHKYDIGVLQLKTLANYSDYVQPVCMPRPSEKIEDYEDTLGTIVGWGFFEAGKISDKLQSAQVPVISIITCLQSERDFFVREIYDGMFCAGRQNGTTPCFGDAGGGMFFRTGRTWTLRGIISFTSQVYTETAGCNTSSYFGLVNVGHFLPWIETTIASLRSGDRRTTK</sequence>
<protein>
    <submittedName>
        <fullName evidence="10">Uncharacterized protein</fullName>
    </submittedName>
</protein>
<dbReference type="Gene3D" id="2.40.10.10">
    <property type="entry name" value="Trypsin-like serine proteases"/>
    <property type="match status" value="1"/>
</dbReference>
<comment type="subcellular location">
    <subcellularLocation>
        <location evidence="1">Secreted</location>
    </subcellularLocation>
</comment>
<evidence type="ECO:0000256" key="6">
    <source>
        <dbReference type="ARBA" id="ARBA00022825"/>
    </source>
</evidence>
<name>A0A1S4F173_AEDAE</name>
<evidence type="ECO:0000256" key="9">
    <source>
        <dbReference type="ARBA" id="ARBA00024195"/>
    </source>
</evidence>
<evidence type="ECO:0000256" key="5">
    <source>
        <dbReference type="ARBA" id="ARBA00022801"/>
    </source>
</evidence>
<keyword evidence="7" id="KW-0865">Zymogen</keyword>
<dbReference type="CDD" id="cd00190">
    <property type="entry name" value="Tryp_SPc"/>
    <property type="match status" value="1"/>
</dbReference>
<dbReference type="InterPro" id="IPR043504">
    <property type="entry name" value="Peptidase_S1_PA_chymotrypsin"/>
</dbReference>
<dbReference type="SMART" id="SM00020">
    <property type="entry name" value="Tryp_SPc"/>
    <property type="match status" value="1"/>
</dbReference>
<evidence type="ECO:0000256" key="3">
    <source>
        <dbReference type="ARBA" id="ARBA00022670"/>
    </source>
</evidence>
<evidence type="ECO:0000256" key="8">
    <source>
        <dbReference type="ARBA" id="ARBA00023157"/>
    </source>
</evidence>
<accession>A0A1S4F173</accession>
<dbReference type="PRINTS" id="PR00722">
    <property type="entry name" value="CHYMOTRYPSIN"/>
</dbReference>
<dbReference type="FunFam" id="2.40.10.10:FF:000146">
    <property type="entry name" value="Serine protease 53"/>
    <property type="match status" value="1"/>
</dbReference>
<dbReference type="GO" id="GO:0005576">
    <property type="term" value="C:extracellular region"/>
    <property type="evidence" value="ECO:0007669"/>
    <property type="project" value="UniProtKB-SubCell"/>
</dbReference>